<dbReference type="SUPFAM" id="SSF48452">
    <property type="entry name" value="TPR-like"/>
    <property type="match status" value="3"/>
</dbReference>
<proteinExistence type="predicted"/>
<evidence type="ECO:0000256" key="1">
    <source>
        <dbReference type="ARBA" id="ARBA00022737"/>
    </source>
</evidence>
<sequence length="527" mass="58912">MTSITQYDTLTGNPGTHVTLHIMAPLEIIPNSVQLWKAAVELEEREDALILLGRAVECVPTCVEMWLALARLENYENARKVLNRARKVIPTEPQIWLMAIRLEEEAGKGPELADRLFEKALASLRQHNVVLGREQWLQHAQEAEAAGSIVTAQAIIKQTIGQGVEETDRKATWVNDAEACLERGRVECARAIYQHALAVFPGKNTHSPSSRERTRTRRLPGKEVCLPIITIIIIYQHALAVFPGKKGLWARAALLEQDKGTPERLDQLLGRATTYCPQAETLWLMWAKAKWRAGDLPTARAVLAEAFKANPNSEQIWLAAVKLEWESTQIERARPLLARARERCGTPRVWLKSAILERQQGCTAEAIRMLREAIALHPEFPKFYLMLAQLLAAAPTADIPAARQAYTEGTQRCGSFIPLWVSFVEFEERHSTASRARAVLDKARAKNLANDELWVAAVRLERRQGDEKAMTAVMARALQACPDSGRLWAEAIAVAPKSQQKQRIVDALKKCPESPHVLFVTAKSVCV</sequence>
<protein>
    <submittedName>
        <fullName evidence="2">Pre-mRNA-processing factor 6</fullName>
    </submittedName>
</protein>
<dbReference type="SMART" id="SM00028">
    <property type="entry name" value="TPR"/>
    <property type="match status" value="4"/>
</dbReference>
<dbReference type="InterPro" id="IPR003107">
    <property type="entry name" value="HAT"/>
</dbReference>
<keyword evidence="3" id="KW-1185">Reference proteome</keyword>
<gene>
    <name evidence="2" type="ORF">PAPYR_10087</name>
</gene>
<dbReference type="InterPro" id="IPR045075">
    <property type="entry name" value="Syf1-like"/>
</dbReference>
<dbReference type="PANTHER" id="PTHR11246:SF1">
    <property type="entry name" value="PRE-MRNA-PROCESSING FACTOR 6"/>
    <property type="match status" value="1"/>
</dbReference>
<dbReference type="InterPro" id="IPR011990">
    <property type="entry name" value="TPR-like_helical_dom_sf"/>
</dbReference>
<dbReference type="InterPro" id="IPR019734">
    <property type="entry name" value="TPR_rpt"/>
</dbReference>
<dbReference type="PANTHER" id="PTHR11246">
    <property type="entry name" value="PRE-MRNA SPLICING FACTOR"/>
    <property type="match status" value="1"/>
</dbReference>
<name>A0ABQ8U9I2_9EUKA</name>
<accession>A0ABQ8U9I2</accession>
<reference evidence="2" key="1">
    <citation type="journal article" date="2022" name="bioRxiv">
        <title>Genomics of Preaxostyla Flagellates Illuminates Evolutionary Transitions and the Path Towards Mitochondrial Loss.</title>
        <authorList>
            <person name="Novak L.V.F."/>
            <person name="Treitli S.C."/>
            <person name="Pyrih J."/>
            <person name="Halakuc P."/>
            <person name="Pipaliya S.V."/>
            <person name="Vacek V."/>
            <person name="Brzon O."/>
            <person name="Soukal P."/>
            <person name="Eme L."/>
            <person name="Dacks J.B."/>
            <person name="Karnkowska A."/>
            <person name="Elias M."/>
            <person name="Hampl V."/>
        </authorList>
    </citation>
    <scope>NUCLEOTIDE SEQUENCE</scope>
    <source>
        <strain evidence="2">RCP-MX</strain>
    </source>
</reference>
<dbReference type="Gene3D" id="1.25.40.10">
    <property type="entry name" value="Tetratricopeptide repeat domain"/>
    <property type="match status" value="3"/>
</dbReference>
<dbReference type="Proteomes" id="UP001141327">
    <property type="component" value="Unassembled WGS sequence"/>
</dbReference>
<keyword evidence="1" id="KW-0677">Repeat</keyword>
<dbReference type="SMART" id="SM00386">
    <property type="entry name" value="HAT"/>
    <property type="match status" value="10"/>
</dbReference>
<organism evidence="2 3">
    <name type="scientific">Paratrimastix pyriformis</name>
    <dbReference type="NCBI Taxonomy" id="342808"/>
    <lineage>
        <taxon>Eukaryota</taxon>
        <taxon>Metamonada</taxon>
        <taxon>Preaxostyla</taxon>
        <taxon>Paratrimastigidae</taxon>
        <taxon>Paratrimastix</taxon>
    </lineage>
</organism>
<comment type="caution">
    <text evidence="2">The sequence shown here is derived from an EMBL/GenBank/DDBJ whole genome shotgun (WGS) entry which is preliminary data.</text>
</comment>
<evidence type="ECO:0000313" key="2">
    <source>
        <dbReference type="EMBL" id="KAJ4455017.1"/>
    </source>
</evidence>
<dbReference type="Pfam" id="PF13428">
    <property type="entry name" value="TPR_14"/>
    <property type="match status" value="3"/>
</dbReference>
<evidence type="ECO:0000313" key="3">
    <source>
        <dbReference type="Proteomes" id="UP001141327"/>
    </source>
</evidence>
<dbReference type="EMBL" id="JAPMOS010000123">
    <property type="protein sequence ID" value="KAJ4455017.1"/>
    <property type="molecule type" value="Genomic_DNA"/>
</dbReference>